<feature type="domain" description="PCI" evidence="2">
    <location>
        <begin position="186"/>
        <end position="350"/>
    </location>
</feature>
<dbReference type="EMBL" id="MLAK01000586">
    <property type="protein sequence ID" value="OHT11510.1"/>
    <property type="molecule type" value="Genomic_DNA"/>
</dbReference>
<dbReference type="SUPFAM" id="SSF46785">
    <property type="entry name" value="Winged helix' DNA-binding domain"/>
    <property type="match status" value="1"/>
</dbReference>
<protein>
    <submittedName>
        <fullName evidence="3">PCI domain containing protein</fullName>
    </submittedName>
</protein>
<comment type="caution">
    <text evidence="3">The sequence shown here is derived from an EMBL/GenBank/DDBJ whole genome shotgun (WGS) entry which is preliminary data.</text>
</comment>
<accession>A0A1J4KP80</accession>
<dbReference type="FunFam" id="1.25.40.570:FF:000005">
    <property type="entry name" value="26S proteasome regulatory subunit N7"/>
    <property type="match status" value="1"/>
</dbReference>
<dbReference type="GeneID" id="94835253"/>
<dbReference type="VEuPathDB" id="TrichDB:TRFO_19055"/>
<dbReference type="SMART" id="SM00088">
    <property type="entry name" value="PINT"/>
    <property type="match status" value="1"/>
</dbReference>
<name>A0A1J4KP80_9EUKA</name>
<dbReference type="OrthoDB" id="1452at2759"/>
<proteinExistence type="predicted"/>
<evidence type="ECO:0000313" key="3">
    <source>
        <dbReference type="EMBL" id="OHT11510.1"/>
    </source>
</evidence>
<evidence type="ECO:0000313" key="4">
    <source>
        <dbReference type="Proteomes" id="UP000179807"/>
    </source>
</evidence>
<dbReference type="Gene3D" id="1.25.40.570">
    <property type="match status" value="1"/>
</dbReference>
<dbReference type="PANTHER" id="PTHR14145">
    <property type="entry name" value="26S PROTESOME SUBUNIT 6"/>
    <property type="match status" value="1"/>
</dbReference>
<dbReference type="AlphaFoldDB" id="A0A1J4KP80"/>
<keyword evidence="4" id="KW-1185">Reference proteome</keyword>
<dbReference type="Pfam" id="PF10602">
    <property type="entry name" value="RPN7"/>
    <property type="match status" value="1"/>
</dbReference>
<dbReference type="GO" id="GO:0043161">
    <property type="term" value="P:proteasome-mediated ubiquitin-dependent protein catabolic process"/>
    <property type="evidence" value="ECO:0007669"/>
    <property type="project" value="TreeGrafter"/>
</dbReference>
<sequence length="378" mass="43787">MSESSPLDQYPTIKVAQVRERYKLSRDPEDENQLMEAIKANKMLPFYRHLCQLFGWQIDQELATRLEAENTEELNKLQQNLADAREAQGEEDVRLAIQNLALFYLRIGDYNESKKQLAELYSHTVALGQKIDVVFCQMRLSYFNNDYLAFKDLLDQAQTLIKEGGDWERKNRLKVYEGLNLCSKRNFLAASNLFISTLSTFTATELMEYEDFVYRTVVLAVLSLSRADFGSKIDRAMEVRAAGNSVNHLLSLYHLDYSGYFDALSEVEQRFKSDLWFSRHLSYLIKELRVKAYNQFLEPYEALQISAMAQAFKVSDDFIEREMRRFIFNRKLNAKIDKVSGTIHTNPPDSRAAKMREALKGGEVLITRLQKLGRILSA</sequence>
<organism evidence="3 4">
    <name type="scientific">Tritrichomonas foetus</name>
    <dbReference type="NCBI Taxonomy" id="1144522"/>
    <lineage>
        <taxon>Eukaryota</taxon>
        <taxon>Metamonada</taxon>
        <taxon>Parabasalia</taxon>
        <taxon>Tritrichomonadida</taxon>
        <taxon>Tritrichomonadidae</taxon>
        <taxon>Tritrichomonas</taxon>
    </lineage>
</organism>
<dbReference type="GO" id="GO:0000502">
    <property type="term" value="C:proteasome complex"/>
    <property type="evidence" value="ECO:0007669"/>
    <property type="project" value="UniProtKB-KW"/>
</dbReference>
<dbReference type="PANTHER" id="PTHR14145:SF1">
    <property type="entry name" value="26S PROTEASOME NON-ATPASE REGULATORY SUBUNIT 6"/>
    <property type="match status" value="1"/>
</dbReference>
<keyword evidence="1" id="KW-0647">Proteasome</keyword>
<dbReference type="InterPro" id="IPR036390">
    <property type="entry name" value="WH_DNA-bd_sf"/>
</dbReference>
<dbReference type="RefSeq" id="XP_068364646.1">
    <property type="nucleotide sequence ID" value="XM_068500549.1"/>
</dbReference>
<dbReference type="Pfam" id="PF01399">
    <property type="entry name" value="PCI"/>
    <property type="match status" value="1"/>
</dbReference>
<dbReference type="InterPro" id="IPR019585">
    <property type="entry name" value="Rpn7/CSN1"/>
</dbReference>
<dbReference type="PROSITE" id="PS50250">
    <property type="entry name" value="PCI"/>
    <property type="match status" value="1"/>
</dbReference>
<evidence type="ECO:0000259" key="2">
    <source>
        <dbReference type="PROSITE" id="PS50250"/>
    </source>
</evidence>
<evidence type="ECO:0000256" key="1">
    <source>
        <dbReference type="ARBA" id="ARBA00022942"/>
    </source>
</evidence>
<dbReference type="InterPro" id="IPR000717">
    <property type="entry name" value="PCI_dom"/>
</dbReference>
<dbReference type="InterPro" id="IPR045135">
    <property type="entry name" value="Rpn7_N"/>
</dbReference>
<gene>
    <name evidence="3" type="ORF">TRFO_19055</name>
</gene>
<reference evidence="3" key="1">
    <citation type="submission" date="2016-10" db="EMBL/GenBank/DDBJ databases">
        <authorList>
            <person name="Benchimol M."/>
            <person name="Almeida L.G."/>
            <person name="Vasconcelos A.T."/>
            <person name="Perreira-Neves A."/>
            <person name="Rosa I.A."/>
            <person name="Tasca T."/>
            <person name="Bogo M.R."/>
            <person name="de Souza W."/>
        </authorList>
    </citation>
    <scope>NUCLEOTIDE SEQUENCE [LARGE SCALE GENOMIC DNA]</scope>
    <source>
        <strain evidence="3">K</strain>
    </source>
</reference>
<dbReference type="Proteomes" id="UP000179807">
    <property type="component" value="Unassembled WGS sequence"/>
</dbReference>